<comment type="caution">
    <text evidence="1">The sequence shown here is derived from an EMBL/GenBank/DDBJ whole genome shotgun (WGS) entry which is preliminary data.</text>
</comment>
<accession>A0ACC0BGG8</accession>
<evidence type="ECO:0000313" key="1">
    <source>
        <dbReference type="EMBL" id="KAI5671678.1"/>
    </source>
</evidence>
<protein>
    <submittedName>
        <fullName evidence="1">Uncharacterized protein</fullName>
    </submittedName>
</protein>
<keyword evidence="2" id="KW-1185">Reference proteome</keyword>
<dbReference type="Proteomes" id="UP001060085">
    <property type="component" value="Linkage Group LG03"/>
</dbReference>
<dbReference type="EMBL" id="CM044703">
    <property type="protein sequence ID" value="KAI5671678.1"/>
    <property type="molecule type" value="Genomic_DNA"/>
</dbReference>
<proteinExistence type="predicted"/>
<evidence type="ECO:0000313" key="2">
    <source>
        <dbReference type="Proteomes" id="UP001060085"/>
    </source>
</evidence>
<sequence length="161" mass="17676">MCIGPGLTNIKGLGCLGGQGKHSNKGYDGRHLERWQATPVGYYYLPNILYCMRDFTRRRGRQRRRLRQRGQLCPMILPFMAILIGAAHLRVERSPTLSCRGLAPIGPCCADMLQRVEAVVSSVSDAFNEYIRQAAICTGTSTSSQPAPVADSKVPTPDVPV</sequence>
<gene>
    <name evidence="1" type="ORF">M9H77_12042</name>
</gene>
<organism evidence="1 2">
    <name type="scientific">Catharanthus roseus</name>
    <name type="common">Madagascar periwinkle</name>
    <name type="synonym">Vinca rosea</name>
    <dbReference type="NCBI Taxonomy" id="4058"/>
    <lineage>
        <taxon>Eukaryota</taxon>
        <taxon>Viridiplantae</taxon>
        <taxon>Streptophyta</taxon>
        <taxon>Embryophyta</taxon>
        <taxon>Tracheophyta</taxon>
        <taxon>Spermatophyta</taxon>
        <taxon>Magnoliopsida</taxon>
        <taxon>eudicotyledons</taxon>
        <taxon>Gunneridae</taxon>
        <taxon>Pentapetalae</taxon>
        <taxon>asterids</taxon>
        <taxon>lamiids</taxon>
        <taxon>Gentianales</taxon>
        <taxon>Apocynaceae</taxon>
        <taxon>Rauvolfioideae</taxon>
        <taxon>Vinceae</taxon>
        <taxon>Catharanthinae</taxon>
        <taxon>Catharanthus</taxon>
    </lineage>
</organism>
<name>A0ACC0BGG8_CATRO</name>
<reference evidence="2" key="1">
    <citation type="journal article" date="2023" name="Nat. Plants">
        <title>Single-cell RNA sequencing provides a high-resolution roadmap for understanding the multicellular compartmentation of specialized metabolism.</title>
        <authorList>
            <person name="Sun S."/>
            <person name="Shen X."/>
            <person name="Li Y."/>
            <person name="Li Y."/>
            <person name="Wang S."/>
            <person name="Li R."/>
            <person name="Zhang H."/>
            <person name="Shen G."/>
            <person name="Guo B."/>
            <person name="Wei J."/>
            <person name="Xu J."/>
            <person name="St-Pierre B."/>
            <person name="Chen S."/>
            <person name="Sun C."/>
        </authorList>
    </citation>
    <scope>NUCLEOTIDE SEQUENCE [LARGE SCALE GENOMIC DNA]</scope>
</reference>